<feature type="domain" description="HTH marR-type" evidence="2">
    <location>
        <begin position="24"/>
        <end position="161"/>
    </location>
</feature>
<gene>
    <name evidence="3" type="ORF">ACFSJ0_60780</name>
</gene>
<dbReference type="InterPro" id="IPR039422">
    <property type="entry name" value="MarR/SlyA-like"/>
</dbReference>
<evidence type="ECO:0000259" key="2">
    <source>
        <dbReference type="PROSITE" id="PS50995"/>
    </source>
</evidence>
<evidence type="ECO:0000313" key="3">
    <source>
        <dbReference type="EMBL" id="MFD1547365.1"/>
    </source>
</evidence>
<accession>A0ABW4GXK4</accession>
<dbReference type="PANTHER" id="PTHR33164:SF57">
    <property type="entry name" value="MARR-FAMILY TRANSCRIPTIONAL REGULATOR"/>
    <property type="match status" value="1"/>
</dbReference>
<evidence type="ECO:0000256" key="1">
    <source>
        <dbReference type="SAM" id="MobiDB-lite"/>
    </source>
</evidence>
<dbReference type="PROSITE" id="PS50995">
    <property type="entry name" value="HTH_MARR_2"/>
    <property type="match status" value="1"/>
</dbReference>
<dbReference type="Proteomes" id="UP001597097">
    <property type="component" value="Unassembled WGS sequence"/>
</dbReference>
<keyword evidence="4" id="KW-1185">Reference proteome</keyword>
<reference evidence="4" key="1">
    <citation type="journal article" date="2019" name="Int. J. Syst. Evol. Microbiol.">
        <title>The Global Catalogue of Microorganisms (GCM) 10K type strain sequencing project: providing services to taxonomists for standard genome sequencing and annotation.</title>
        <authorList>
            <consortium name="The Broad Institute Genomics Platform"/>
            <consortium name="The Broad Institute Genome Sequencing Center for Infectious Disease"/>
            <person name="Wu L."/>
            <person name="Ma J."/>
        </authorList>
    </citation>
    <scope>NUCLEOTIDE SEQUENCE [LARGE SCALE GENOMIC DNA]</scope>
    <source>
        <strain evidence="4">CGMCC 1.15399</strain>
    </source>
</reference>
<proteinExistence type="predicted"/>
<evidence type="ECO:0000313" key="4">
    <source>
        <dbReference type="Proteomes" id="UP001597097"/>
    </source>
</evidence>
<organism evidence="3 4">
    <name type="scientific">Nonomuraea guangzhouensis</name>
    <dbReference type="NCBI Taxonomy" id="1291555"/>
    <lineage>
        <taxon>Bacteria</taxon>
        <taxon>Bacillati</taxon>
        <taxon>Actinomycetota</taxon>
        <taxon>Actinomycetes</taxon>
        <taxon>Streptosporangiales</taxon>
        <taxon>Streptosporangiaceae</taxon>
        <taxon>Nonomuraea</taxon>
    </lineage>
</organism>
<dbReference type="PANTHER" id="PTHR33164">
    <property type="entry name" value="TRANSCRIPTIONAL REGULATOR, MARR FAMILY"/>
    <property type="match status" value="1"/>
</dbReference>
<dbReference type="InterPro" id="IPR000835">
    <property type="entry name" value="HTH_MarR-typ"/>
</dbReference>
<protein>
    <submittedName>
        <fullName evidence="3">MarR family winged helix-turn-helix transcriptional regulator</fullName>
    </submittedName>
</protein>
<dbReference type="SMART" id="SM00347">
    <property type="entry name" value="HTH_MARR"/>
    <property type="match status" value="1"/>
</dbReference>
<dbReference type="EMBL" id="JBHUCM010000075">
    <property type="protein sequence ID" value="MFD1547365.1"/>
    <property type="molecule type" value="Genomic_DNA"/>
</dbReference>
<comment type="caution">
    <text evidence="3">The sequence shown here is derived from an EMBL/GenBank/DDBJ whole genome shotgun (WGS) entry which is preliminary data.</text>
</comment>
<feature type="region of interest" description="Disordered" evidence="1">
    <location>
        <begin position="161"/>
        <end position="180"/>
    </location>
</feature>
<name>A0ABW4GXK4_9ACTN</name>
<sequence>MARAQRYELDDPDIDLSPAIAPDPLDLRVSLASIIHEADSLTRRLTVMAAVDFPVNDVSMFLVVNQLSYRGAMRPSELAEALGTGRANLSKIAHRLDEAGLIVRVREPSDERGVLLALTPRGREIGERIMAHGQQHVDTMLADWSEEDVTTLKHLLSRLARDSMGMRQTPQKRIEPNRHR</sequence>
<dbReference type="RefSeq" id="WP_219528049.1">
    <property type="nucleotide sequence ID" value="NZ_JAHKRM010000003.1"/>
</dbReference>
<dbReference type="Pfam" id="PF01047">
    <property type="entry name" value="MarR"/>
    <property type="match status" value="1"/>
</dbReference>